<evidence type="ECO:0000313" key="2">
    <source>
        <dbReference type="Proteomes" id="UP000238479"/>
    </source>
</evidence>
<evidence type="ECO:0000313" key="1">
    <source>
        <dbReference type="EMBL" id="PRQ48504.1"/>
    </source>
</evidence>
<keyword evidence="2" id="KW-1185">Reference proteome</keyword>
<dbReference type="EMBL" id="PDCK01000040">
    <property type="protein sequence ID" value="PRQ48504.1"/>
    <property type="molecule type" value="Genomic_DNA"/>
</dbReference>
<organism evidence="1 2">
    <name type="scientific">Rosa chinensis</name>
    <name type="common">China rose</name>
    <dbReference type="NCBI Taxonomy" id="74649"/>
    <lineage>
        <taxon>Eukaryota</taxon>
        <taxon>Viridiplantae</taxon>
        <taxon>Streptophyta</taxon>
        <taxon>Embryophyta</taxon>
        <taxon>Tracheophyta</taxon>
        <taxon>Spermatophyta</taxon>
        <taxon>Magnoliopsida</taxon>
        <taxon>eudicotyledons</taxon>
        <taxon>Gunneridae</taxon>
        <taxon>Pentapetalae</taxon>
        <taxon>rosids</taxon>
        <taxon>fabids</taxon>
        <taxon>Rosales</taxon>
        <taxon>Rosaceae</taxon>
        <taxon>Rosoideae</taxon>
        <taxon>Rosoideae incertae sedis</taxon>
        <taxon>Rosa</taxon>
    </lineage>
</organism>
<dbReference type="Proteomes" id="UP000238479">
    <property type="component" value="Chromosome 2"/>
</dbReference>
<accession>A0A2P6RQ13</accession>
<name>A0A2P6RQ13_ROSCH</name>
<reference evidence="1 2" key="1">
    <citation type="journal article" date="2018" name="Nat. Genet.">
        <title>The Rosa genome provides new insights in the design of modern roses.</title>
        <authorList>
            <person name="Bendahmane M."/>
        </authorList>
    </citation>
    <scope>NUCLEOTIDE SEQUENCE [LARGE SCALE GENOMIC DNA]</scope>
    <source>
        <strain evidence="2">cv. Old Blush</strain>
    </source>
</reference>
<dbReference type="Gramene" id="PRQ48504">
    <property type="protein sequence ID" value="PRQ48504"/>
    <property type="gene ID" value="RchiOBHm_Chr2g0111451"/>
</dbReference>
<protein>
    <submittedName>
        <fullName evidence="1">Uncharacterized protein</fullName>
    </submittedName>
</protein>
<gene>
    <name evidence="1" type="ORF">RchiOBHm_Chr2g0111451</name>
</gene>
<dbReference type="AlphaFoldDB" id="A0A2P6RQ13"/>
<comment type="caution">
    <text evidence="1">The sequence shown here is derived from an EMBL/GenBank/DDBJ whole genome shotgun (WGS) entry which is preliminary data.</text>
</comment>
<proteinExistence type="predicted"/>
<sequence length="47" mass="5120">MTRRGIWSTISIGTQKSEGRDHCEVEDGLDLRPAEECLGSVAASLFP</sequence>